<dbReference type="PIRSF" id="PIRSF036948">
    <property type="entry name" value="TOM1"/>
    <property type="match status" value="1"/>
</dbReference>
<feature type="compositionally biased region" description="Low complexity" evidence="4">
    <location>
        <begin position="14"/>
        <end position="23"/>
    </location>
</feature>
<dbReference type="InterPro" id="IPR008942">
    <property type="entry name" value="ENTH_VHS"/>
</dbReference>
<dbReference type="CDD" id="cd14233">
    <property type="entry name" value="GAT_TOM1_like"/>
    <property type="match status" value="1"/>
</dbReference>
<feature type="domain" description="GAT" evidence="6">
    <location>
        <begin position="259"/>
        <end position="347"/>
    </location>
</feature>
<dbReference type="PROSITE" id="PS50909">
    <property type="entry name" value="GAT"/>
    <property type="match status" value="1"/>
</dbReference>
<evidence type="ECO:0000313" key="7">
    <source>
        <dbReference type="Proteomes" id="UP000887540"/>
    </source>
</evidence>
<sequence length="461" mass="51059">MSNTPGGQPNVQDKMASAMESAKEAAQNVTTKVADFFQGNPFDTPVGKKIELATDATRLATENWGLNMEICDFINSTNEGGRDAIRAIKKRLQTQIGKNNATVMYTLTVLETCVKNCDQRFKALVCQKDFVNELVKLIGPKFDAPQVVQERVLSLIQSWADTFRGNPALVGVNEVYDELRQKGVEFPPTDFDSMAPILTPKRTVFPEPKQPTTPPTQEPQLVQEFPRPQQQSVQPLFRQDFPENSPFVPITGPVAATPEQLSKLRGELDLVQINLTVLRDLLGVLAPGQETQDELQLLDQLYKTCKEMQKRVQELIPVITNDEVTYELLVVNDEFYNVFEKYNRYMTNRASKGETSASTASAPSATSATGGGDDLIKFEDSFAPVTDQLKNMKVHEGTQGTSGSKGQTNENYIHDQAEVGIHKVAYDKAAPVSDQEAQEMAQWLEANKDPGAVKPKEDDGL</sequence>
<dbReference type="Proteomes" id="UP000887540">
    <property type="component" value="Unplaced"/>
</dbReference>
<dbReference type="SUPFAM" id="SSF48464">
    <property type="entry name" value="ENTH/VHS domain"/>
    <property type="match status" value="1"/>
</dbReference>
<dbReference type="Gene3D" id="1.20.58.160">
    <property type="match status" value="1"/>
</dbReference>
<evidence type="ECO:0000256" key="2">
    <source>
        <dbReference type="ARBA" id="ARBA00022448"/>
    </source>
</evidence>
<evidence type="ECO:0000256" key="4">
    <source>
        <dbReference type="SAM" id="MobiDB-lite"/>
    </source>
</evidence>
<protein>
    <submittedName>
        <fullName evidence="8">Target of Myb protein 1</fullName>
    </submittedName>
</protein>
<feature type="compositionally biased region" description="Polar residues" evidence="4">
    <location>
        <begin position="1"/>
        <end position="11"/>
    </location>
</feature>
<dbReference type="GO" id="GO:0007165">
    <property type="term" value="P:signal transduction"/>
    <property type="evidence" value="ECO:0007669"/>
    <property type="project" value="TreeGrafter"/>
</dbReference>
<feature type="region of interest" description="Disordered" evidence="4">
    <location>
        <begin position="350"/>
        <end position="373"/>
    </location>
</feature>
<dbReference type="Pfam" id="PF00790">
    <property type="entry name" value="VHS"/>
    <property type="match status" value="1"/>
</dbReference>
<evidence type="ECO:0000313" key="8">
    <source>
        <dbReference type="WBParaSite" id="ACRNAN_Path_215.g789.t1"/>
    </source>
</evidence>
<dbReference type="Gene3D" id="1.25.40.90">
    <property type="match status" value="1"/>
</dbReference>
<dbReference type="GO" id="GO:0035091">
    <property type="term" value="F:phosphatidylinositol binding"/>
    <property type="evidence" value="ECO:0007669"/>
    <property type="project" value="InterPro"/>
</dbReference>
<evidence type="ECO:0000259" key="6">
    <source>
        <dbReference type="PROSITE" id="PS50909"/>
    </source>
</evidence>
<dbReference type="Pfam" id="PF03127">
    <property type="entry name" value="GAT"/>
    <property type="match status" value="1"/>
</dbReference>
<dbReference type="GO" id="GO:0030276">
    <property type="term" value="F:clathrin binding"/>
    <property type="evidence" value="ECO:0007669"/>
    <property type="project" value="TreeGrafter"/>
</dbReference>
<dbReference type="WBParaSite" id="ACRNAN_Path_215.g789.t1">
    <property type="protein sequence ID" value="ACRNAN_Path_215.g789.t1"/>
    <property type="gene ID" value="ACRNAN_Path_215.g789"/>
</dbReference>
<dbReference type="PANTHER" id="PTHR13856">
    <property type="entry name" value="VHS DOMAIN CONTAINING PROTEIN FAMILY"/>
    <property type="match status" value="1"/>
</dbReference>
<dbReference type="PANTHER" id="PTHR13856:SF137">
    <property type="entry name" value="GH05942P"/>
    <property type="match status" value="1"/>
</dbReference>
<dbReference type="InterPro" id="IPR002014">
    <property type="entry name" value="VHS_dom"/>
</dbReference>
<comment type="similarity">
    <text evidence="1">Belongs to the TOM1 family.</text>
</comment>
<name>A0A914C3U0_9BILA</name>
<dbReference type="InterPro" id="IPR038425">
    <property type="entry name" value="GAT_sf"/>
</dbReference>
<reference evidence="8" key="1">
    <citation type="submission" date="2022-11" db="UniProtKB">
        <authorList>
            <consortium name="WormBaseParasite"/>
        </authorList>
    </citation>
    <scope>IDENTIFICATION</scope>
</reference>
<dbReference type="InterPro" id="IPR004152">
    <property type="entry name" value="GAT_dom"/>
</dbReference>
<keyword evidence="3" id="KW-0653">Protein transport</keyword>
<dbReference type="GO" id="GO:0005768">
    <property type="term" value="C:endosome"/>
    <property type="evidence" value="ECO:0007669"/>
    <property type="project" value="TreeGrafter"/>
</dbReference>
<dbReference type="CDD" id="cd03565">
    <property type="entry name" value="VHS_Tom1_like"/>
    <property type="match status" value="1"/>
</dbReference>
<keyword evidence="7" id="KW-1185">Reference proteome</keyword>
<feature type="compositionally biased region" description="Low complexity" evidence="4">
    <location>
        <begin position="355"/>
        <end position="368"/>
    </location>
</feature>
<dbReference type="AlphaFoldDB" id="A0A914C3U0"/>
<evidence type="ECO:0000259" key="5">
    <source>
        <dbReference type="PROSITE" id="PS50179"/>
    </source>
</evidence>
<dbReference type="GO" id="GO:0043130">
    <property type="term" value="F:ubiquitin binding"/>
    <property type="evidence" value="ECO:0007669"/>
    <property type="project" value="InterPro"/>
</dbReference>
<feature type="region of interest" description="Disordered" evidence="4">
    <location>
        <begin position="431"/>
        <end position="461"/>
    </location>
</feature>
<dbReference type="SUPFAM" id="SSF89009">
    <property type="entry name" value="GAT-like domain"/>
    <property type="match status" value="1"/>
</dbReference>
<feature type="region of interest" description="Disordered" evidence="4">
    <location>
        <begin position="1"/>
        <end position="23"/>
    </location>
</feature>
<keyword evidence="2" id="KW-0813">Transport</keyword>
<feature type="domain" description="VHS" evidence="5">
    <location>
        <begin position="54"/>
        <end position="187"/>
    </location>
</feature>
<dbReference type="SMART" id="SM00288">
    <property type="entry name" value="VHS"/>
    <property type="match status" value="1"/>
</dbReference>
<proteinExistence type="inferred from homology"/>
<evidence type="ECO:0000256" key="3">
    <source>
        <dbReference type="ARBA" id="ARBA00022927"/>
    </source>
</evidence>
<dbReference type="InterPro" id="IPR014645">
    <property type="entry name" value="TOM1"/>
</dbReference>
<dbReference type="PROSITE" id="PS50179">
    <property type="entry name" value="VHS"/>
    <property type="match status" value="1"/>
</dbReference>
<dbReference type="GO" id="GO:0015031">
    <property type="term" value="P:protein transport"/>
    <property type="evidence" value="ECO:0007669"/>
    <property type="project" value="UniProtKB-KW"/>
</dbReference>
<evidence type="ECO:0000256" key="1">
    <source>
        <dbReference type="ARBA" id="ARBA00007708"/>
    </source>
</evidence>
<accession>A0A914C3U0</accession>
<organism evidence="7 8">
    <name type="scientific">Acrobeloides nanus</name>
    <dbReference type="NCBI Taxonomy" id="290746"/>
    <lineage>
        <taxon>Eukaryota</taxon>
        <taxon>Metazoa</taxon>
        <taxon>Ecdysozoa</taxon>
        <taxon>Nematoda</taxon>
        <taxon>Chromadorea</taxon>
        <taxon>Rhabditida</taxon>
        <taxon>Tylenchina</taxon>
        <taxon>Cephalobomorpha</taxon>
        <taxon>Cephaloboidea</taxon>
        <taxon>Cephalobidae</taxon>
        <taxon>Acrobeloides</taxon>
    </lineage>
</organism>
<dbReference type="GO" id="GO:0016020">
    <property type="term" value="C:membrane"/>
    <property type="evidence" value="ECO:0007669"/>
    <property type="project" value="TreeGrafter"/>
</dbReference>